<name>A0A829ZAY8_9FIRM</name>
<evidence type="ECO:0000313" key="3">
    <source>
        <dbReference type="Proteomes" id="UP000490821"/>
    </source>
</evidence>
<comment type="caution">
    <text evidence="2">The sequence shown here is derived from an EMBL/GenBank/DDBJ whole genome shotgun (WGS) entry which is preliminary data.</text>
</comment>
<dbReference type="RefSeq" id="WP_172472810.1">
    <property type="nucleotide sequence ID" value="NZ_BLMI01000191.1"/>
</dbReference>
<dbReference type="Proteomes" id="UP000490821">
    <property type="component" value="Unassembled WGS sequence"/>
</dbReference>
<protein>
    <submittedName>
        <fullName evidence="2">Uncharacterized protein</fullName>
    </submittedName>
</protein>
<organism evidence="2 3">
    <name type="scientific">Thomasclavelia cocleata</name>
    <dbReference type="NCBI Taxonomy" id="69824"/>
    <lineage>
        <taxon>Bacteria</taxon>
        <taxon>Bacillati</taxon>
        <taxon>Bacillota</taxon>
        <taxon>Erysipelotrichia</taxon>
        <taxon>Erysipelotrichales</taxon>
        <taxon>Coprobacillaceae</taxon>
        <taxon>Thomasclavelia</taxon>
    </lineage>
</organism>
<gene>
    <name evidence="2" type="ORF">IMSAGC017_01598</name>
</gene>
<dbReference type="PROSITE" id="PS51257">
    <property type="entry name" value="PROKAR_LIPOPROTEIN"/>
    <property type="match status" value="1"/>
</dbReference>
<feature type="chain" id="PRO_5032672430" evidence="1">
    <location>
        <begin position="25"/>
        <end position="213"/>
    </location>
</feature>
<evidence type="ECO:0000313" key="2">
    <source>
        <dbReference type="EMBL" id="GFI41553.1"/>
    </source>
</evidence>
<keyword evidence="1" id="KW-0732">Signal</keyword>
<proteinExistence type="predicted"/>
<dbReference type="AlphaFoldDB" id="A0A829ZAY8"/>
<dbReference type="EMBL" id="BLMI01000191">
    <property type="protein sequence ID" value="GFI41553.1"/>
    <property type="molecule type" value="Genomic_DNA"/>
</dbReference>
<evidence type="ECO:0000256" key="1">
    <source>
        <dbReference type="SAM" id="SignalP"/>
    </source>
</evidence>
<reference evidence="2 3" key="1">
    <citation type="journal article" date="2020" name="Microbiome">
        <title>Single-cell genomics of uncultured bacteria reveals dietary fiber responders in the mouse gut microbiota.</title>
        <authorList>
            <person name="Chijiiwa R."/>
            <person name="Hosokawa M."/>
            <person name="Kogawa M."/>
            <person name="Nishikawa Y."/>
            <person name="Ide K."/>
            <person name="Sakanashi C."/>
            <person name="Takahashi K."/>
            <person name="Takeyama H."/>
        </authorList>
    </citation>
    <scope>NUCLEOTIDE SEQUENCE [LARGE SCALE GENOMIC DNA]</scope>
    <source>
        <strain evidence="2">IMSAGC_017</strain>
    </source>
</reference>
<feature type="signal peptide" evidence="1">
    <location>
        <begin position="1"/>
        <end position="24"/>
    </location>
</feature>
<accession>A0A829ZAY8</accession>
<sequence length="213" mass="23972">MKKTIIAVLFSLSLLVSTIGGCYAFSEQVPDFVTEQIDCIYNNDSNYDIINNNGVSVKVNFIDENQVNYELGNYENIYNYIIDNELVLVMSKVTVSRSSKTKNLTKVFTHSYRFNFENAITFGVECYAVIRVDENTGVITSFSGPSVSLYLPAGGGAISEKLYDINTSYKWGSTAHRSIDFTYRYGYERVEAGSYGTSTTYRTPYYTSVIHGE</sequence>